<accession>A0A0F7STG0</accession>
<proteinExistence type="predicted"/>
<feature type="compositionally biased region" description="Polar residues" evidence="1">
    <location>
        <begin position="13"/>
        <end position="34"/>
    </location>
</feature>
<dbReference type="AlphaFoldDB" id="A0A0F7STG0"/>
<feature type="region of interest" description="Disordered" evidence="1">
    <location>
        <begin position="13"/>
        <end position="84"/>
    </location>
</feature>
<sequence>MAAFLSRTLSCLAPTSPQATQSPPLSPNSVHTQEPFSTTSALSPSSSSSSLSSSFSHSSFLSPPPSSSSSPPSLSSSVSSLLSPPSTKDVLWSNGMLKMQVPLYSVSVSRQSSKKTISLVLMTAETSYDVLVQISRDLARNPKRRQPLDVKQLDRLIHEKLPFQTSPSPDLLLIHRLSTPSLWARLALSISPSWGEIDGLRLWDYPPWGLRVTEIYQTSYSSIFSSLASSKLSFFGTRSIRPLGPEDWAQALRAWDGVEQRFGK</sequence>
<feature type="compositionally biased region" description="Low complexity" evidence="1">
    <location>
        <begin position="35"/>
        <end position="84"/>
    </location>
</feature>
<organism evidence="2">
    <name type="scientific">Phaffia rhodozyma</name>
    <name type="common">Yeast</name>
    <name type="synonym">Xanthophyllomyces dendrorhous</name>
    <dbReference type="NCBI Taxonomy" id="264483"/>
    <lineage>
        <taxon>Eukaryota</taxon>
        <taxon>Fungi</taxon>
        <taxon>Dikarya</taxon>
        <taxon>Basidiomycota</taxon>
        <taxon>Agaricomycotina</taxon>
        <taxon>Tremellomycetes</taxon>
        <taxon>Cystofilobasidiales</taxon>
        <taxon>Mrakiaceae</taxon>
        <taxon>Phaffia</taxon>
    </lineage>
</organism>
<reference evidence="2" key="1">
    <citation type="submission" date="2014-08" db="EMBL/GenBank/DDBJ databases">
        <authorList>
            <person name="Sharma Rahul"/>
            <person name="Thines Marco"/>
        </authorList>
    </citation>
    <scope>NUCLEOTIDE SEQUENCE</scope>
</reference>
<name>A0A0F7STG0_PHARH</name>
<dbReference type="EMBL" id="LN483157">
    <property type="protein sequence ID" value="CED83850.1"/>
    <property type="molecule type" value="Genomic_DNA"/>
</dbReference>
<protein>
    <submittedName>
        <fullName evidence="2">Uncharacterized protein</fullName>
    </submittedName>
</protein>
<evidence type="ECO:0000313" key="2">
    <source>
        <dbReference type="EMBL" id="CED83850.1"/>
    </source>
</evidence>
<evidence type="ECO:0000256" key="1">
    <source>
        <dbReference type="SAM" id="MobiDB-lite"/>
    </source>
</evidence>